<dbReference type="SUPFAM" id="SSF57716">
    <property type="entry name" value="Glucocorticoid receptor-like (DNA-binding domain)"/>
    <property type="match status" value="1"/>
</dbReference>
<evidence type="ECO:0000259" key="5">
    <source>
        <dbReference type="PROSITE" id="PS50039"/>
    </source>
</evidence>
<dbReference type="EMBL" id="PNEN01000157">
    <property type="protein sequence ID" value="PPJ60978.1"/>
    <property type="molecule type" value="Genomic_DNA"/>
</dbReference>
<dbReference type="OrthoDB" id="2420608at2759"/>
<evidence type="ECO:0000259" key="6">
    <source>
        <dbReference type="PROSITE" id="PS50090"/>
    </source>
</evidence>
<keyword evidence="3" id="KW-0863">Zinc-finger</keyword>
<dbReference type="PANTHER" id="PTHR15992:SF5">
    <property type="entry name" value="HOLLIDAY JUNCTION RECOGNITION PROTEIN"/>
    <property type="match status" value="1"/>
</dbReference>
<feature type="compositionally biased region" description="Polar residues" evidence="4">
    <location>
        <begin position="1216"/>
        <end position="1242"/>
    </location>
</feature>
<dbReference type="InterPro" id="IPR013088">
    <property type="entry name" value="Znf_NHR/GATA"/>
</dbReference>
<feature type="domain" description="GATA-type" evidence="7">
    <location>
        <begin position="342"/>
        <end position="396"/>
    </location>
</feature>
<comment type="caution">
    <text evidence="8">The sequence shown here is derived from an EMBL/GenBank/DDBJ whole genome shotgun (WGS) entry which is preliminary data.</text>
</comment>
<keyword evidence="3" id="KW-0479">Metal-binding</keyword>
<sequence length="1346" mass="148997">MAPHRDNDDDVLTQLDIERGRNDQKLKSRFEHIFRKYERDFTGVGDEFDIHTDELVVNNGHLEHMRNEVDSGKSASSRFVKNFREKLAHEDESTSEDEEETDEEDSQDGSGSESESENQSVAETTRDSSRRGLSLHDYSAPAPAHNASRPPPRLPHLMQLLVGEGTHHRPLEIPDDDSSETSSVYETASSVATPSFMFDESRSSRRSPAAESHARGKRPVADDETVHALGMSIANQLAKLMGASSKKKKSKKKSKKKAATVRRAADPIWDYPELRPSSKSKRKRDASPPPQPVSSSPNAPSPGTPSLWAIPNPEQRKRRRRTETPASDNTAPVRRFGSAKNSGEAKRCWNCSLTRSSSWHKGPHDQDLCQSCWQYYDHHGRMKGFDSVTPPAVHSRPSDRDENIPSPKSGSVPEQTLVPEHDLVTNESLVLKRLPSSQRTPLGGDTPVPDLANAATGSNVSLAKEHAHIYTDTQPPSTHQVQAVENGIVSGEQPALQPTTYAANTSRPIAWTPPGLINNKWSTEDDALLIRLKEYDRLSWVAIAQHFPPRSVQNVQKNYSSKLKGKDCPGRVLFNARLQSDEHPNMSPDMQWTAQQDEDLLAYREDDELEWEEIAVRLPGRSAGAVQYRYELLAGDKADLHDAIEEPDSGEQRALKRASRPYTAEEDALLVRLREGDKLSWQKIAKRFHDRTQGALQHHYSQLRAGARLGHEAHSADPYSHGDDDVAPMSMVRNEEAEPQPIAFNVPSSSRRSRHSLPTVMPSTHHRPSNALLRQALGNSHRRRSCMTTHPDSVEFQQLNQPDNFPFALDPALQALSNAARPGSYPDLDESLSSAASLQLEREMQQAHQSSPTISAVARRQGADAWLEQSHVSAPSTQPKKKKVSGRLAATAAEISNGTDGPGHPPGNRGIPHDIEHVIPASTPAMPPDGQADEASHAWTADTISASRAAPRKESAARANDATLSEVEEDSQGRRNSRKKRARATTLVHDSGDTHESDVEVARDASQSLLSENTPDYSRPPDISWATMVEMAFDSTGKTILSNTDIFQWIEANYPYYSTAPRVWKDRVREELRVNPRYEVDIARPRNNVWRIKVSREDRRKELTRQSAGSTTSNGSATRDPDSMLESAEEDSSDIVIATPSQQAAGSLSRRVTFSPIVTVSTPVPTMRTRPRGRPSRQGLQPVQDVEQSLKSHEISNSDPEEDVLIFDPPAAEEVSLSTTAVTPSMSQPASGSLASTKTPKSQTRKNRKSAAKSVMTKEIEPAAAEPSSSPAFMKPKAPASIYKTPKQPGWPRVARIKSLSARATKSKDTPIINHKFLTPDAHMRKRVVETPMRTLRDPEEDELAV</sequence>
<dbReference type="SUPFAM" id="SSF46785">
    <property type="entry name" value="Winged helix' DNA-binding domain"/>
    <property type="match status" value="1"/>
</dbReference>
<name>A0A2S6CMK9_9PEZI</name>
<feature type="region of interest" description="Disordered" evidence="4">
    <location>
        <begin position="67"/>
        <end position="227"/>
    </location>
</feature>
<dbReference type="GO" id="GO:0008270">
    <property type="term" value="F:zinc ion binding"/>
    <property type="evidence" value="ECO:0007669"/>
    <property type="project" value="UniProtKB-KW"/>
</dbReference>
<gene>
    <name evidence="8" type="ORF">CBER1_02011</name>
</gene>
<feature type="compositionally biased region" description="Low complexity" evidence="4">
    <location>
        <begin position="1107"/>
        <end position="1118"/>
    </location>
</feature>
<protein>
    <submittedName>
        <fullName evidence="8">Uncharacterized protein</fullName>
    </submittedName>
</protein>
<dbReference type="Gene3D" id="3.30.50.10">
    <property type="entry name" value="Erythroid Transcription Factor GATA-1, subunit A"/>
    <property type="match status" value="1"/>
</dbReference>
<feature type="domain" description="Fork-head" evidence="5">
    <location>
        <begin position="1020"/>
        <end position="1075"/>
    </location>
</feature>
<dbReference type="InterPro" id="IPR036388">
    <property type="entry name" value="WH-like_DNA-bd_sf"/>
</dbReference>
<dbReference type="Gene3D" id="1.10.20.10">
    <property type="entry name" value="Histone, subunit A"/>
    <property type="match status" value="1"/>
</dbReference>
<dbReference type="SUPFAM" id="SSF46689">
    <property type="entry name" value="Homeodomain-like"/>
    <property type="match status" value="3"/>
</dbReference>
<evidence type="ECO:0000313" key="8">
    <source>
        <dbReference type="EMBL" id="PPJ60978.1"/>
    </source>
</evidence>
<feature type="compositionally biased region" description="Low complexity" evidence="4">
    <location>
        <begin position="108"/>
        <end position="120"/>
    </location>
</feature>
<dbReference type="PROSITE" id="PS50039">
    <property type="entry name" value="FORK_HEAD_3"/>
    <property type="match status" value="1"/>
</dbReference>
<feature type="region of interest" description="Disordered" evidence="4">
    <location>
        <begin position="1215"/>
        <end position="1290"/>
    </location>
</feature>
<keyword evidence="2" id="KW-0539">Nucleus</keyword>
<dbReference type="PROSITE" id="PS50090">
    <property type="entry name" value="MYB_LIKE"/>
    <property type="match status" value="2"/>
</dbReference>
<dbReference type="GO" id="GO:0003700">
    <property type="term" value="F:DNA-binding transcription factor activity"/>
    <property type="evidence" value="ECO:0007669"/>
    <property type="project" value="InterPro"/>
</dbReference>
<feature type="compositionally biased region" description="Acidic residues" evidence="4">
    <location>
        <begin position="93"/>
        <end position="107"/>
    </location>
</feature>
<dbReference type="SMART" id="SM00717">
    <property type="entry name" value="SANT"/>
    <property type="match status" value="3"/>
</dbReference>
<feature type="DNA-binding region" description="Fork-head" evidence="2">
    <location>
        <begin position="1020"/>
        <end position="1075"/>
    </location>
</feature>
<feature type="region of interest" description="Disordered" evidence="4">
    <location>
        <begin position="842"/>
        <end position="862"/>
    </location>
</feature>
<dbReference type="Proteomes" id="UP000237631">
    <property type="component" value="Unassembled WGS sequence"/>
</dbReference>
<dbReference type="GO" id="GO:0005634">
    <property type="term" value="C:nucleus"/>
    <property type="evidence" value="ECO:0007669"/>
    <property type="project" value="UniProtKB-SubCell"/>
</dbReference>
<evidence type="ECO:0000256" key="1">
    <source>
        <dbReference type="ARBA" id="ARBA00023125"/>
    </source>
</evidence>
<comment type="subcellular location">
    <subcellularLocation>
        <location evidence="2">Nucleus</location>
    </subcellularLocation>
</comment>
<feature type="compositionally biased region" description="Basic residues" evidence="4">
    <location>
        <begin position="245"/>
        <end position="260"/>
    </location>
</feature>
<accession>A0A2S6CMK9</accession>
<organism evidence="8 9">
    <name type="scientific">Cercospora berteroae</name>
    <dbReference type="NCBI Taxonomy" id="357750"/>
    <lineage>
        <taxon>Eukaryota</taxon>
        <taxon>Fungi</taxon>
        <taxon>Dikarya</taxon>
        <taxon>Ascomycota</taxon>
        <taxon>Pezizomycotina</taxon>
        <taxon>Dothideomycetes</taxon>
        <taxon>Dothideomycetidae</taxon>
        <taxon>Mycosphaerellales</taxon>
        <taxon>Mycosphaerellaceae</taxon>
        <taxon>Cercospora</taxon>
    </lineage>
</organism>
<feature type="region of interest" description="Disordered" evidence="4">
    <location>
        <begin position="1163"/>
        <end position="1187"/>
    </location>
</feature>
<dbReference type="InterPro" id="IPR001005">
    <property type="entry name" value="SANT/Myb"/>
</dbReference>
<dbReference type="GO" id="GO:0042393">
    <property type="term" value="F:histone binding"/>
    <property type="evidence" value="ECO:0007669"/>
    <property type="project" value="InterPro"/>
</dbReference>
<dbReference type="Pfam" id="PF10384">
    <property type="entry name" value="Scm3"/>
    <property type="match status" value="1"/>
</dbReference>
<dbReference type="PROSITE" id="PS50114">
    <property type="entry name" value="GATA_ZN_FINGER_2"/>
    <property type="match status" value="1"/>
</dbReference>
<dbReference type="PANTHER" id="PTHR15992">
    <property type="entry name" value="HOLLIDAY JUNCTION RECOGNITION PROTEIN"/>
    <property type="match status" value="1"/>
</dbReference>
<dbReference type="InterPro" id="IPR001766">
    <property type="entry name" value="Fork_head_dom"/>
</dbReference>
<feature type="region of interest" description="Disordered" evidence="4">
    <location>
        <begin position="387"/>
        <end position="424"/>
    </location>
</feature>
<feature type="domain" description="Myb-like" evidence="6">
    <location>
        <begin position="513"/>
        <end position="563"/>
    </location>
</feature>
<feature type="region of interest" description="Disordered" evidence="4">
    <location>
        <begin position="1098"/>
        <end position="1133"/>
    </location>
</feature>
<keyword evidence="1 2" id="KW-0238">DNA-binding</keyword>
<dbReference type="Gene3D" id="1.10.10.60">
    <property type="entry name" value="Homeodomain-like"/>
    <property type="match status" value="1"/>
</dbReference>
<evidence type="ECO:0000256" key="2">
    <source>
        <dbReference type="PROSITE-ProRule" id="PRU00089"/>
    </source>
</evidence>
<keyword evidence="9" id="KW-1185">Reference proteome</keyword>
<dbReference type="CDD" id="cd00167">
    <property type="entry name" value="SANT"/>
    <property type="match status" value="3"/>
</dbReference>
<dbReference type="SMART" id="SM00401">
    <property type="entry name" value="ZnF_GATA"/>
    <property type="match status" value="1"/>
</dbReference>
<feature type="compositionally biased region" description="Basic and acidic residues" evidence="4">
    <location>
        <begin position="990"/>
        <end position="999"/>
    </location>
</feature>
<dbReference type="GO" id="GO:0046982">
    <property type="term" value="F:protein heterodimerization activity"/>
    <property type="evidence" value="ECO:0007669"/>
    <property type="project" value="InterPro"/>
</dbReference>
<proteinExistence type="predicted"/>
<feature type="region of interest" description="Disordered" evidence="4">
    <location>
        <begin position="743"/>
        <end position="766"/>
    </location>
</feature>
<dbReference type="InterPro" id="IPR009057">
    <property type="entry name" value="Homeodomain-like_sf"/>
</dbReference>
<evidence type="ECO:0000256" key="3">
    <source>
        <dbReference type="PROSITE-ProRule" id="PRU00094"/>
    </source>
</evidence>
<dbReference type="Gene3D" id="1.10.10.10">
    <property type="entry name" value="Winged helix-like DNA-binding domain superfamily/Winged helix DNA-binding domain"/>
    <property type="match status" value="1"/>
</dbReference>
<dbReference type="InterPro" id="IPR000679">
    <property type="entry name" value="Znf_GATA"/>
</dbReference>
<dbReference type="Pfam" id="PF00250">
    <property type="entry name" value="Forkhead"/>
    <property type="match status" value="1"/>
</dbReference>
<feature type="domain" description="Myb-like" evidence="6">
    <location>
        <begin position="592"/>
        <end position="634"/>
    </location>
</feature>
<reference evidence="9" key="1">
    <citation type="journal article" date="2017" name="bioRxiv">
        <title>Conservation of a gene cluster reveals novel cercosporin biosynthetic mechanisms and extends production to the genus Colletotrichum.</title>
        <authorList>
            <person name="de Jonge R."/>
            <person name="Ebert M.K."/>
            <person name="Huitt-Roehl C.R."/>
            <person name="Pal P."/>
            <person name="Suttle J.C."/>
            <person name="Spanner R.E."/>
            <person name="Neubauer J.D."/>
            <person name="Jurick W.M.II."/>
            <person name="Stott K.A."/>
            <person name="Secor G.A."/>
            <person name="Thomma B.P.H.J."/>
            <person name="Van de Peer Y."/>
            <person name="Townsend C.A."/>
            <person name="Bolton M.D."/>
        </authorList>
    </citation>
    <scope>NUCLEOTIDE SEQUENCE [LARGE SCALE GENOMIC DNA]</scope>
    <source>
        <strain evidence="9">CBS538.71</strain>
    </source>
</reference>
<feature type="compositionally biased region" description="Basic and acidic residues" evidence="4">
    <location>
        <begin position="82"/>
        <end position="92"/>
    </location>
</feature>
<evidence type="ECO:0000259" key="7">
    <source>
        <dbReference type="PROSITE" id="PS50114"/>
    </source>
</evidence>
<dbReference type="InterPro" id="IPR009072">
    <property type="entry name" value="Histone-fold"/>
</dbReference>
<dbReference type="GO" id="GO:0043565">
    <property type="term" value="F:sequence-specific DNA binding"/>
    <property type="evidence" value="ECO:0007669"/>
    <property type="project" value="InterPro"/>
</dbReference>
<dbReference type="SMART" id="SM00339">
    <property type="entry name" value="FH"/>
    <property type="match status" value="1"/>
</dbReference>
<evidence type="ECO:0000313" key="9">
    <source>
        <dbReference type="Proteomes" id="UP000237631"/>
    </source>
</evidence>
<feature type="region of interest" description="Disordered" evidence="4">
    <location>
        <begin position="240"/>
        <end position="344"/>
    </location>
</feature>
<evidence type="ECO:0000256" key="4">
    <source>
        <dbReference type="SAM" id="MobiDB-lite"/>
    </source>
</evidence>
<feature type="compositionally biased region" description="Polar residues" evidence="4">
    <location>
        <begin position="180"/>
        <end position="193"/>
    </location>
</feature>
<keyword evidence="3" id="KW-0862">Zinc</keyword>
<feature type="compositionally biased region" description="Polar residues" evidence="4">
    <location>
        <begin position="1178"/>
        <end position="1187"/>
    </location>
</feature>
<feature type="region of interest" description="Disordered" evidence="4">
    <location>
        <begin position="869"/>
        <end position="888"/>
    </location>
</feature>
<feature type="compositionally biased region" description="Low complexity" evidence="4">
    <location>
        <begin position="1262"/>
        <end position="1272"/>
    </location>
</feature>
<dbReference type="InterPro" id="IPR036390">
    <property type="entry name" value="WH_DNA-bd_sf"/>
</dbReference>
<dbReference type="InterPro" id="IPR018465">
    <property type="entry name" value="Scm3/HJURP"/>
</dbReference>
<feature type="region of interest" description="Disordered" evidence="4">
    <location>
        <begin position="894"/>
        <end position="999"/>
    </location>
</feature>
<dbReference type="STRING" id="357750.A0A2S6CMK9"/>